<accession>A0A1D7W745</accession>
<reference evidence="3" key="1">
    <citation type="submission" date="2016-09" db="EMBL/GenBank/DDBJ databases">
        <title>Complete Genome Sequence of Brevibacterium linens SMQ-1335.</title>
        <authorList>
            <person name="de Melo A.G."/>
            <person name="Labrie S.J."/>
            <person name="Dumaresq J."/>
            <person name="Roberts R.J."/>
            <person name="Tremblay D.M."/>
            <person name="Moineau S."/>
        </authorList>
    </citation>
    <scope>NUCLEOTIDE SEQUENCE [LARGE SCALE GENOMIC DNA]</scope>
    <source>
        <strain evidence="3">SMQ-1335</strain>
    </source>
</reference>
<protein>
    <submittedName>
        <fullName evidence="2">Uncharacterized protein</fullName>
    </submittedName>
</protein>
<name>A0A1D7W745_BREAU</name>
<feature type="region of interest" description="Disordered" evidence="1">
    <location>
        <begin position="1"/>
        <end position="22"/>
    </location>
</feature>
<dbReference type="Proteomes" id="UP000094793">
    <property type="component" value="Chromosome"/>
</dbReference>
<dbReference type="EMBL" id="CP017150">
    <property type="protein sequence ID" value="AOP54802.1"/>
    <property type="molecule type" value="Genomic_DNA"/>
</dbReference>
<evidence type="ECO:0000256" key="1">
    <source>
        <dbReference type="SAM" id="MobiDB-lite"/>
    </source>
</evidence>
<sequence>MVTTSPHIRGVHGYPDGNADHHRVSGTVPHIIGIDVVSQL</sequence>
<gene>
    <name evidence="2" type="ORF">BLSMQ_3100</name>
</gene>
<dbReference type="AlphaFoldDB" id="A0A1D7W745"/>
<proteinExistence type="predicted"/>
<evidence type="ECO:0000313" key="2">
    <source>
        <dbReference type="EMBL" id="AOP54802.1"/>
    </source>
</evidence>
<dbReference type="KEGG" id="blin:BLSMQ_3100"/>
<evidence type="ECO:0000313" key="3">
    <source>
        <dbReference type="Proteomes" id="UP000094793"/>
    </source>
</evidence>
<organism evidence="2 3">
    <name type="scientific">Brevibacterium aurantiacum</name>
    <dbReference type="NCBI Taxonomy" id="273384"/>
    <lineage>
        <taxon>Bacteria</taxon>
        <taxon>Bacillati</taxon>
        <taxon>Actinomycetota</taxon>
        <taxon>Actinomycetes</taxon>
        <taxon>Micrococcales</taxon>
        <taxon>Brevibacteriaceae</taxon>
        <taxon>Brevibacterium</taxon>
    </lineage>
</organism>